<keyword evidence="1 4" id="KW-0808">Transferase</keyword>
<dbReference type="NCBIfam" id="NF002959">
    <property type="entry name" value="PRK03624.1"/>
    <property type="match status" value="1"/>
</dbReference>
<evidence type="ECO:0000256" key="2">
    <source>
        <dbReference type="ARBA" id="ARBA00023315"/>
    </source>
</evidence>
<evidence type="ECO:0000313" key="4">
    <source>
        <dbReference type="EMBL" id="KAB7739938.1"/>
    </source>
</evidence>
<name>A0A6N6VGU9_9HYPH</name>
<evidence type="ECO:0000256" key="1">
    <source>
        <dbReference type="ARBA" id="ARBA00022679"/>
    </source>
</evidence>
<sequence length="162" mass="17713">MTDTAPPTRLESKPGISVRPARDGDVPALVLLWDACGLTRPWNDAPTDIAFARRGPNSDVLVAECEGKLLAAVIVGHDGHRGCVYYVSADPEHRGQGLGRLIMEAAEAWLVNRGVWKLNLQVRKSNLPVIDFYKSLGYGEDETVPLSKRLQPAPHIDPDAPR</sequence>
<keyword evidence="5" id="KW-1185">Reference proteome</keyword>
<dbReference type="PROSITE" id="PS51186">
    <property type="entry name" value="GNAT"/>
    <property type="match status" value="1"/>
</dbReference>
<organism evidence="4 5">
    <name type="scientific">Parvibaculum sedimenti</name>
    <dbReference type="NCBI Taxonomy" id="2608632"/>
    <lineage>
        <taxon>Bacteria</taxon>
        <taxon>Pseudomonadati</taxon>
        <taxon>Pseudomonadota</taxon>
        <taxon>Alphaproteobacteria</taxon>
        <taxon>Hyphomicrobiales</taxon>
        <taxon>Parvibaculaceae</taxon>
        <taxon>Parvibaculum</taxon>
    </lineage>
</organism>
<reference evidence="4 5" key="1">
    <citation type="submission" date="2019-09" db="EMBL/GenBank/DDBJ databases">
        <title>Parvibaculum sedimenti sp. nov., isolated from sediment.</title>
        <authorList>
            <person name="Wang Y."/>
        </authorList>
    </citation>
    <scope>NUCLEOTIDE SEQUENCE [LARGE SCALE GENOMIC DNA]</scope>
    <source>
        <strain evidence="4 5">HXT-9</strain>
    </source>
</reference>
<evidence type="ECO:0000259" key="3">
    <source>
        <dbReference type="PROSITE" id="PS51186"/>
    </source>
</evidence>
<feature type="domain" description="N-acetyltransferase" evidence="3">
    <location>
        <begin position="16"/>
        <end position="162"/>
    </location>
</feature>
<gene>
    <name evidence="4" type="ORF">F2P47_10560</name>
</gene>
<keyword evidence="2 4" id="KW-0012">Acyltransferase</keyword>
<protein>
    <submittedName>
        <fullName evidence="4">GNAT family acetyltransferase</fullName>
        <ecNumber evidence="4">2.3.1.-</ecNumber>
    </submittedName>
</protein>
<dbReference type="Gene3D" id="3.40.630.30">
    <property type="match status" value="1"/>
</dbReference>
<dbReference type="CDD" id="cd04301">
    <property type="entry name" value="NAT_SF"/>
    <property type="match status" value="1"/>
</dbReference>
<accession>A0A6N6VGU9</accession>
<dbReference type="InterPro" id="IPR016181">
    <property type="entry name" value="Acyl_CoA_acyltransferase"/>
</dbReference>
<dbReference type="GO" id="GO:0016747">
    <property type="term" value="F:acyltransferase activity, transferring groups other than amino-acyl groups"/>
    <property type="evidence" value="ECO:0007669"/>
    <property type="project" value="InterPro"/>
</dbReference>
<dbReference type="Pfam" id="PF00583">
    <property type="entry name" value="Acetyltransf_1"/>
    <property type="match status" value="1"/>
</dbReference>
<dbReference type="AlphaFoldDB" id="A0A6N6VGU9"/>
<dbReference type="PANTHER" id="PTHR43877">
    <property type="entry name" value="AMINOALKYLPHOSPHONATE N-ACETYLTRANSFERASE-RELATED-RELATED"/>
    <property type="match status" value="1"/>
</dbReference>
<dbReference type="SUPFAM" id="SSF55729">
    <property type="entry name" value="Acyl-CoA N-acyltransferases (Nat)"/>
    <property type="match status" value="1"/>
</dbReference>
<dbReference type="RefSeq" id="WP_152216318.1">
    <property type="nucleotide sequence ID" value="NZ_JBAQYD010000258.1"/>
</dbReference>
<proteinExistence type="predicted"/>
<dbReference type="EC" id="2.3.1.-" evidence="4"/>
<dbReference type="EMBL" id="WESC01000008">
    <property type="protein sequence ID" value="KAB7739938.1"/>
    <property type="molecule type" value="Genomic_DNA"/>
</dbReference>
<evidence type="ECO:0000313" key="5">
    <source>
        <dbReference type="Proteomes" id="UP000468901"/>
    </source>
</evidence>
<dbReference type="Proteomes" id="UP000468901">
    <property type="component" value="Unassembled WGS sequence"/>
</dbReference>
<comment type="caution">
    <text evidence="4">The sequence shown here is derived from an EMBL/GenBank/DDBJ whole genome shotgun (WGS) entry which is preliminary data.</text>
</comment>
<dbReference type="InterPro" id="IPR000182">
    <property type="entry name" value="GNAT_dom"/>
</dbReference>
<dbReference type="PANTHER" id="PTHR43877:SF2">
    <property type="entry name" value="AMINOALKYLPHOSPHONATE N-ACETYLTRANSFERASE-RELATED"/>
    <property type="match status" value="1"/>
</dbReference>
<dbReference type="InterPro" id="IPR050832">
    <property type="entry name" value="Bact_Acetyltransf"/>
</dbReference>